<dbReference type="GO" id="GO:0005829">
    <property type="term" value="C:cytosol"/>
    <property type="evidence" value="ECO:0007669"/>
    <property type="project" value="TreeGrafter"/>
</dbReference>
<dbReference type="EMBL" id="JBBHLL010000079">
    <property type="protein sequence ID" value="KAK7819545.1"/>
    <property type="molecule type" value="Genomic_DNA"/>
</dbReference>
<keyword evidence="8" id="KW-0812">Transmembrane</keyword>
<evidence type="ECO:0000256" key="1">
    <source>
        <dbReference type="ARBA" id="ARBA00004672"/>
    </source>
</evidence>
<evidence type="ECO:0000313" key="10">
    <source>
        <dbReference type="EMBL" id="KAK7819545.1"/>
    </source>
</evidence>
<dbReference type="GO" id="GO:0004639">
    <property type="term" value="F:phosphoribosylaminoimidazolesuccinocarboxamide synthase activity"/>
    <property type="evidence" value="ECO:0007669"/>
    <property type="project" value="TreeGrafter"/>
</dbReference>
<dbReference type="GO" id="GO:0006189">
    <property type="term" value="P:'de novo' IMP biosynthetic process"/>
    <property type="evidence" value="ECO:0007669"/>
    <property type="project" value="TreeGrafter"/>
</dbReference>
<feature type="domain" description="SAICAR synthetase/ADE2 N-terminal" evidence="9">
    <location>
        <begin position="1"/>
        <end position="120"/>
    </location>
</feature>
<dbReference type="InterPro" id="IPR028923">
    <property type="entry name" value="SAICAR_synt/ADE2_N"/>
</dbReference>
<evidence type="ECO:0000256" key="3">
    <source>
        <dbReference type="ARBA" id="ARBA00011020"/>
    </source>
</evidence>
<evidence type="ECO:0000256" key="8">
    <source>
        <dbReference type="SAM" id="Phobius"/>
    </source>
</evidence>
<dbReference type="PANTHER" id="PTHR43599:SF11">
    <property type="entry name" value="BIFUNCTIONAL PHOSPHORIBOSYLAMINOIMIDAZOLE CARBOXYLASE_PHOSPHORIBOSYLAMINOIMIDAZOLE SUCCINOCARBOXAMIDE SYNTHETASE"/>
    <property type="match status" value="1"/>
</dbReference>
<keyword evidence="7" id="KW-0067">ATP-binding</keyword>
<dbReference type="SUPFAM" id="SSF56104">
    <property type="entry name" value="SAICAR synthase-like"/>
    <property type="match status" value="1"/>
</dbReference>
<organism evidence="10 11">
    <name type="scientific">Myodes glareolus</name>
    <name type="common">Bank vole</name>
    <name type="synonym">Clethrionomys glareolus</name>
    <dbReference type="NCBI Taxonomy" id="447135"/>
    <lineage>
        <taxon>Eukaryota</taxon>
        <taxon>Metazoa</taxon>
        <taxon>Chordata</taxon>
        <taxon>Craniata</taxon>
        <taxon>Vertebrata</taxon>
        <taxon>Euteleostomi</taxon>
        <taxon>Mammalia</taxon>
        <taxon>Eutheria</taxon>
        <taxon>Euarchontoglires</taxon>
        <taxon>Glires</taxon>
        <taxon>Rodentia</taxon>
        <taxon>Myomorpha</taxon>
        <taxon>Muroidea</taxon>
        <taxon>Cricetidae</taxon>
        <taxon>Arvicolinae</taxon>
        <taxon>Myodes</taxon>
    </lineage>
</organism>
<sequence length="187" mass="21657">MIPTKWVCQRIATASFLKMNPYVKEGYKFYSLEVEIFFQNDAIKDPQCFEENLIATKFCFAVHVVSIKTIFETLEKFQLLPNCTMVDIMIGFDVNVATKKIVLAGVIDKDSCRLWPWGDPSQQKDSPTKKWSNSPGILKYCVPIYQVISHHTRLGSSGYVVISCIAWLSWLFHSTFFRRIRPIYLLQ</sequence>
<keyword evidence="8" id="KW-1133">Transmembrane helix</keyword>
<dbReference type="AlphaFoldDB" id="A0AAW0IYA2"/>
<name>A0AAW0IYA2_MYOGA</name>
<dbReference type="FunFam" id="3.30.470.20:FF:000020">
    <property type="entry name" value="Probable multifunctional protein ADE2"/>
    <property type="match status" value="1"/>
</dbReference>
<comment type="similarity">
    <text evidence="3">In the N-terminal section; belongs to the SAICAR synthetase family.</text>
</comment>
<keyword evidence="11" id="KW-1185">Reference proteome</keyword>
<evidence type="ECO:0000256" key="7">
    <source>
        <dbReference type="ARBA" id="ARBA00022840"/>
    </source>
</evidence>
<evidence type="ECO:0000256" key="4">
    <source>
        <dbReference type="ARBA" id="ARBA00022598"/>
    </source>
</evidence>
<keyword evidence="8" id="KW-0472">Membrane</keyword>
<feature type="non-terminal residue" evidence="10">
    <location>
        <position position="187"/>
    </location>
</feature>
<dbReference type="InterPro" id="IPR050089">
    <property type="entry name" value="SAICAR_synthetase"/>
</dbReference>
<protein>
    <recommendedName>
        <fullName evidence="9">SAICAR synthetase/ADE2 N-terminal domain-containing protein</fullName>
    </recommendedName>
</protein>
<evidence type="ECO:0000256" key="5">
    <source>
        <dbReference type="ARBA" id="ARBA00022741"/>
    </source>
</evidence>
<evidence type="ECO:0000256" key="6">
    <source>
        <dbReference type="ARBA" id="ARBA00022755"/>
    </source>
</evidence>
<comment type="pathway">
    <text evidence="2">Purine metabolism; IMP biosynthesis via de novo pathway; 5-amino-1-(5-phospho-D-ribosyl)imidazole-4-carboxylate from 5-amino-1-(5-phospho-D-ribosyl)imidazole (carboxylase route): step 1/1.</text>
</comment>
<dbReference type="Gene3D" id="3.30.470.20">
    <property type="entry name" value="ATP-grasp fold, B domain"/>
    <property type="match status" value="1"/>
</dbReference>
<keyword evidence="4" id="KW-0436">Ligase</keyword>
<dbReference type="Proteomes" id="UP001488838">
    <property type="component" value="Unassembled WGS sequence"/>
</dbReference>
<dbReference type="PANTHER" id="PTHR43599">
    <property type="entry name" value="MULTIFUNCTIONAL PROTEIN ADE2"/>
    <property type="match status" value="1"/>
</dbReference>
<comment type="pathway">
    <text evidence="1">Purine metabolism; IMP biosynthesis via de novo pathway; 5-amino-1-(5-phospho-D-ribosyl)imidazole-4-carboxamide from 5-amino-1-(5-phospho-D-ribosyl)imidazole-4-carboxylate: step 1/2.</text>
</comment>
<dbReference type="Pfam" id="PF01259">
    <property type="entry name" value="SAICAR_synt"/>
    <property type="match status" value="1"/>
</dbReference>
<comment type="caution">
    <text evidence="10">The sequence shown here is derived from an EMBL/GenBank/DDBJ whole genome shotgun (WGS) entry which is preliminary data.</text>
</comment>
<proteinExistence type="inferred from homology"/>
<keyword evidence="5" id="KW-0547">Nucleotide-binding</keyword>
<dbReference type="GO" id="GO:0005524">
    <property type="term" value="F:ATP binding"/>
    <property type="evidence" value="ECO:0007669"/>
    <property type="project" value="UniProtKB-KW"/>
</dbReference>
<accession>A0AAW0IYA2</accession>
<evidence type="ECO:0000313" key="11">
    <source>
        <dbReference type="Proteomes" id="UP001488838"/>
    </source>
</evidence>
<feature type="transmembrane region" description="Helical" evidence="8">
    <location>
        <begin position="158"/>
        <end position="177"/>
    </location>
</feature>
<reference evidence="10 11" key="1">
    <citation type="journal article" date="2023" name="bioRxiv">
        <title>Conserved and derived expression patterns and positive selection on dental genes reveal complex evolutionary context of ever-growing rodent molars.</title>
        <authorList>
            <person name="Calamari Z.T."/>
            <person name="Song A."/>
            <person name="Cohen E."/>
            <person name="Akter M."/>
            <person name="Roy R.D."/>
            <person name="Hallikas O."/>
            <person name="Christensen M.M."/>
            <person name="Li P."/>
            <person name="Marangoni P."/>
            <person name="Jernvall J."/>
            <person name="Klein O.D."/>
        </authorList>
    </citation>
    <scope>NUCLEOTIDE SEQUENCE [LARGE SCALE GENOMIC DNA]</scope>
    <source>
        <strain evidence="10">V071</strain>
    </source>
</reference>
<gene>
    <name evidence="10" type="ORF">U0070_002649</name>
</gene>
<keyword evidence="6" id="KW-0658">Purine biosynthesis</keyword>
<evidence type="ECO:0000256" key="2">
    <source>
        <dbReference type="ARBA" id="ARBA00004747"/>
    </source>
</evidence>
<evidence type="ECO:0000259" key="9">
    <source>
        <dbReference type="Pfam" id="PF01259"/>
    </source>
</evidence>